<organism evidence="1 2">
    <name type="scientific">Papaver somniferum</name>
    <name type="common">Opium poppy</name>
    <dbReference type="NCBI Taxonomy" id="3469"/>
    <lineage>
        <taxon>Eukaryota</taxon>
        <taxon>Viridiplantae</taxon>
        <taxon>Streptophyta</taxon>
        <taxon>Embryophyta</taxon>
        <taxon>Tracheophyta</taxon>
        <taxon>Spermatophyta</taxon>
        <taxon>Magnoliopsida</taxon>
        <taxon>Ranunculales</taxon>
        <taxon>Papaveraceae</taxon>
        <taxon>Papaveroideae</taxon>
        <taxon>Papaver</taxon>
    </lineage>
</organism>
<dbReference type="PANTHER" id="PTHR45500:SF1">
    <property type="entry name" value="OS02G0202600 PROTEIN"/>
    <property type="match status" value="1"/>
</dbReference>
<evidence type="ECO:0000313" key="2">
    <source>
        <dbReference type="Proteomes" id="UP000316621"/>
    </source>
</evidence>
<reference evidence="1 2" key="1">
    <citation type="journal article" date="2018" name="Science">
        <title>The opium poppy genome and morphinan production.</title>
        <authorList>
            <person name="Guo L."/>
            <person name="Winzer T."/>
            <person name="Yang X."/>
            <person name="Li Y."/>
            <person name="Ning Z."/>
            <person name="He Z."/>
            <person name="Teodor R."/>
            <person name="Lu Y."/>
            <person name="Bowser T.A."/>
            <person name="Graham I.A."/>
            <person name="Ye K."/>
        </authorList>
    </citation>
    <scope>NUCLEOTIDE SEQUENCE [LARGE SCALE GENOMIC DNA]</scope>
    <source>
        <strain evidence="2">cv. HN1</strain>
        <tissue evidence="1">Leaves</tissue>
    </source>
</reference>
<proteinExistence type="predicted"/>
<keyword evidence="2" id="KW-1185">Reference proteome</keyword>
<name>A0A4Y7L9Z9_PAPSO</name>
<accession>A0A4Y7L9Z9</accession>
<protein>
    <submittedName>
        <fullName evidence="1">Uncharacterized protein</fullName>
    </submittedName>
</protein>
<gene>
    <name evidence="1" type="ORF">C5167_043583</name>
</gene>
<sequence>MVSALLYFLRASEKGRAGAGIAYGSLLLKGASGYVYGHNLLQNPVDHLVTGIRWGSIGSLESSNTIQVSILRYAKVPEAITEYNARSNPSKIMQKNVTVPDENPMELAKEKLKSP</sequence>
<evidence type="ECO:0000313" key="1">
    <source>
        <dbReference type="EMBL" id="RZC81009.1"/>
    </source>
</evidence>
<dbReference type="Proteomes" id="UP000316621">
    <property type="component" value="Chromosome 10"/>
</dbReference>
<dbReference type="Gramene" id="RZC81009">
    <property type="protein sequence ID" value="RZC81009"/>
    <property type="gene ID" value="C5167_043583"/>
</dbReference>
<dbReference type="PANTHER" id="PTHR45500">
    <property type="entry name" value="OS02G0202600 PROTEIN"/>
    <property type="match status" value="1"/>
</dbReference>
<dbReference type="AlphaFoldDB" id="A0A4Y7L9Z9"/>
<dbReference type="STRING" id="3469.A0A4Y7L9Z9"/>
<dbReference type="EMBL" id="CM010724">
    <property type="protein sequence ID" value="RZC81009.1"/>
    <property type="molecule type" value="Genomic_DNA"/>
</dbReference>